<gene>
    <name evidence="1" type="ORF">F130042H8_35310</name>
</gene>
<reference evidence="1 2" key="1">
    <citation type="submission" date="2024-04" db="EMBL/GenBank/DDBJ databases">
        <title>Defined microbial consortia suppress multidrug-resistant proinflammatory Enterobacteriaceae via ecological control.</title>
        <authorList>
            <person name="Furuichi M."/>
            <person name="Kawaguchi T."/>
            <person name="Pust M."/>
            <person name="Yasuma K."/>
            <person name="Plichta D."/>
            <person name="Hasegawa N."/>
            <person name="Ohya T."/>
            <person name="Bhattarai S."/>
            <person name="Sasajima S."/>
            <person name="Aoto Y."/>
            <person name="Tuganbaev T."/>
            <person name="Yaginuma M."/>
            <person name="Ueda M."/>
            <person name="Okahashi N."/>
            <person name="Amafuji K."/>
            <person name="Kiridooshi Y."/>
            <person name="Sugita K."/>
            <person name="Strazar M."/>
            <person name="Skelly A."/>
            <person name="Suda W."/>
            <person name="Hattori M."/>
            <person name="Nakamoto N."/>
            <person name="Caballero S."/>
            <person name="Norman J."/>
            <person name="Olle B."/>
            <person name="Tanoue T."/>
            <person name="Arita M."/>
            <person name="Bucci V."/>
            <person name="Atarashi K."/>
            <person name="Xavier R."/>
            <person name="Honda K."/>
        </authorList>
    </citation>
    <scope>NUCLEOTIDE SEQUENCE [LARGE SCALE GENOMIC DNA]</scope>
    <source>
        <strain evidence="2">f13</strain>
    </source>
</reference>
<organism evidence="1 2">
    <name type="scientific">Enterocloster alcoholdehydrogenati</name>
    <dbReference type="NCBI Taxonomy" id="2547410"/>
    <lineage>
        <taxon>Bacteria</taxon>
        <taxon>Bacillati</taxon>
        <taxon>Bacillota</taxon>
        <taxon>Clostridia</taxon>
        <taxon>Lachnospirales</taxon>
        <taxon>Lachnospiraceae</taxon>
        <taxon>Enterocloster</taxon>
    </lineage>
</organism>
<evidence type="ECO:0000313" key="2">
    <source>
        <dbReference type="Proteomes" id="UP001600894"/>
    </source>
</evidence>
<dbReference type="Proteomes" id="UP001600894">
    <property type="component" value="Unassembled WGS sequence"/>
</dbReference>
<proteinExistence type="predicted"/>
<dbReference type="InterPro" id="IPR012902">
    <property type="entry name" value="N_methyl_site"/>
</dbReference>
<sequence>MKMNKDPIRGREGFSLIEAVLSAALILLGATAFLTMAAANGKLLLQSGRIAKDSYGWEAAAADGEGEKTGETMEVIFQKDGEEAVEVFDQYRMPQDEQSAGEGVPFFRYREP</sequence>
<evidence type="ECO:0000313" key="1">
    <source>
        <dbReference type="EMBL" id="GAA6270471.1"/>
    </source>
</evidence>
<evidence type="ECO:0008006" key="3">
    <source>
        <dbReference type="Google" id="ProtNLM"/>
    </source>
</evidence>
<keyword evidence="2" id="KW-1185">Reference proteome</keyword>
<dbReference type="PROSITE" id="PS00409">
    <property type="entry name" value="PROKAR_NTER_METHYL"/>
    <property type="match status" value="1"/>
</dbReference>
<comment type="caution">
    <text evidence="1">The sequence shown here is derived from an EMBL/GenBank/DDBJ whole genome shotgun (WGS) entry which is preliminary data.</text>
</comment>
<protein>
    <recommendedName>
        <fullName evidence="3">Prepilin-type N-terminal cleavage/methylation domain-containing protein</fullName>
    </recommendedName>
</protein>
<name>A0ABQ0B2K9_9FIRM</name>
<accession>A0ABQ0B2K9</accession>
<dbReference type="RefSeq" id="WP_176254814.1">
    <property type="nucleotide sequence ID" value="NZ_BAABXL010000001.1"/>
</dbReference>
<dbReference type="EMBL" id="BAABXL010000001">
    <property type="protein sequence ID" value="GAA6270471.1"/>
    <property type="molecule type" value="Genomic_DNA"/>
</dbReference>